<evidence type="ECO:0000313" key="2">
    <source>
        <dbReference type="Proteomes" id="UP000663844"/>
    </source>
</evidence>
<proteinExistence type="predicted"/>
<dbReference type="EMBL" id="CAJOAZ010023935">
    <property type="protein sequence ID" value="CAF4379936.1"/>
    <property type="molecule type" value="Genomic_DNA"/>
</dbReference>
<dbReference type="AlphaFoldDB" id="A0A820MY40"/>
<accession>A0A820MY40</accession>
<name>A0A820MY40_9BILA</name>
<comment type="caution">
    <text evidence="1">The sequence shown here is derived from an EMBL/GenBank/DDBJ whole genome shotgun (WGS) entry which is preliminary data.</text>
</comment>
<gene>
    <name evidence="1" type="ORF">OXD698_LOCUS50319</name>
</gene>
<organism evidence="1 2">
    <name type="scientific">Adineta steineri</name>
    <dbReference type="NCBI Taxonomy" id="433720"/>
    <lineage>
        <taxon>Eukaryota</taxon>
        <taxon>Metazoa</taxon>
        <taxon>Spiralia</taxon>
        <taxon>Gnathifera</taxon>
        <taxon>Rotifera</taxon>
        <taxon>Eurotatoria</taxon>
        <taxon>Bdelloidea</taxon>
        <taxon>Adinetida</taxon>
        <taxon>Adinetidae</taxon>
        <taxon>Adineta</taxon>
    </lineage>
</organism>
<protein>
    <submittedName>
        <fullName evidence="1">Uncharacterized protein</fullName>
    </submittedName>
</protein>
<sequence length="24" mass="2830">MDILPFTEDYGESARSSIHEYVNR</sequence>
<evidence type="ECO:0000313" key="1">
    <source>
        <dbReference type="EMBL" id="CAF4379936.1"/>
    </source>
</evidence>
<reference evidence="1" key="1">
    <citation type="submission" date="2021-02" db="EMBL/GenBank/DDBJ databases">
        <authorList>
            <person name="Nowell W R."/>
        </authorList>
    </citation>
    <scope>NUCLEOTIDE SEQUENCE</scope>
</reference>
<dbReference type="Proteomes" id="UP000663844">
    <property type="component" value="Unassembled WGS sequence"/>
</dbReference>
<feature type="non-terminal residue" evidence="1">
    <location>
        <position position="24"/>
    </location>
</feature>